<dbReference type="SUPFAM" id="SSF47226">
    <property type="entry name" value="Histidine-containing phosphotransfer domain, HPT domain"/>
    <property type="match status" value="1"/>
</dbReference>
<dbReference type="EMBL" id="DMZY01000152">
    <property type="protein sequence ID" value="HAV92552.1"/>
    <property type="molecule type" value="Genomic_DNA"/>
</dbReference>
<dbReference type="GO" id="GO:0000160">
    <property type="term" value="P:phosphorelay signal transduction system"/>
    <property type="evidence" value="ECO:0007669"/>
    <property type="project" value="InterPro"/>
</dbReference>
<dbReference type="PANTHER" id="PTHR43395:SF10">
    <property type="entry name" value="CHEMOTAXIS PROTEIN CHEA"/>
    <property type="match status" value="1"/>
</dbReference>
<feature type="coiled-coil region" evidence="2">
    <location>
        <begin position="11"/>
        <end position="38"/>
    </location>
</feature>
<gene>
    <name evidence="4" type="ORF">DCW38_05150</name>
</gene>
<name>A0A350HAI6_UNCW3</name>
<dbReference type="Proteomes" id="UP000264062">
    <property type="component" value="Unassembled WGS sequence"/>
</dbReference>
<evidence type="ECO:0000256" key="2">
    <source>
        <dbReference type="SAM" id="Coils"/>
    </source>
</evidence>
<keyword evidence="1" id="KW-0597">Phosphoprotein</keyword>
<evidence type="ECO:0000313" key="4">
    <source>
        <dbReference type="EMBL" id="HAV92552.1"/>
    </source>
</evidence>
<evidence type="ECO:0000256" key="1">
    <source>
        <dbReference type="PROSITE-ProRule" id="PRU00110"/>
    </source>
</evidence>
<dbReference type="SMART" id="SM00073">
    <property type="entry name" value="HPT"/>
    <property type="match status" value="1"/>
</dbReference>
<dbReference type="Gene3D" id="1.20.120.160">
    <property type="entry name" value="HPT domain"/>
    <property type="match status" value="1"/>
</dbReference>
<dbReference type="PROSITE" id="PS50894">
    <property type="entry name" value="HPT"/>
    <property type="match status" value="1"/>
</dbReference>
<feature type="non-terminal residue" evidence="4">
    <location>
        <position position="171"/>
    </location>
</feature>
<reference evidence="4 5" key="1">
    <citation type="journal article" date="2018" name="Nat. Biotechnol.">
        <title>A standardized bacterial taxonomy based on genome phylogeny substantially revises the tree of life.</title>
        <authorList>
            <person name="Parks D.H."/>
            <person name="Chuvochina M."/>
            <person name="Waite D.W."/>
            <person name="Rinke C."/>
            <person name="Skarshewski A."/>
            <person name="Chaumeil P.A."/>
            <person name="Hugenholtz P."/>
        </authorList>
    </citation>
    <scope>NUCLEOTIDE SEQUENCE [LARGE SCALE GENOMIC DNA]</scope>
    <source>
        <strain evidence="4">UBA9956</strain>
    </source>
</reference>
<comment type="caution">
    <text evidence="4">The sequence shown here is derived from an EMBL/GenBank/DDBJ whole genome shotgun (WGS) entry which is preliminary data.</text>
</comment>
<dbReference type="PANTHER" id="PTHR43395">
    <property type="entry name" value="SENSOR HISTIDINE KINASE CHEA"/>
    <property type="match status" value="1"/>
</dbReference>
<organism evidence="4 5">
    <name type="scientific">candidate division WOR-3 bacterium</name>
    <dbReference type="NCBI Taxonomy" id="2052148"/>
    <lineage>
        <taxon>Bacteria</taxon>
        <taxon>Bacteria division WOR-3</taxon>
    </lineage>
</organism>
<dbReference type="Pfam" id="PF01627">
    <property type="entry name" value="Hpt"/>
    <property type="match status" value="1"/>
</dbReference>
<protein>
    <recommendedName>
        <fullName evidence="3">HPt domain-containing protein</fullName>
    </recommendedName>
</protein>
<feature type="modified residue" description="Phosphohistidine" evidence="1">
    <location>
        <position position="46"/>
    </location>
</feature>
<accession>A0A350HAI6</accession>
<feature type="domain" description="HPt" evidence="3">
    <location>
        <begin position="1"/>
        <end position="103"/>
    </location>
</feature>
<dbReference type="AlphaFoldDB" id="A0A350HAI6"/>
<dbReference type="CDD" id="cd00088">
    <property type="entry name" value="HPT"/>
    <property type="match status" value="1"/>
</dbReference>
<evidence type="ECO:0000313" key="5">
    <source>
        <dbReference type="Proteomes" id="UP000264062"/>
    </source>
</evidence>
<dbReference type="InterPro" id="IPR051315">
    <property type="entry name" value="Bact_Chemotaxis_CheA"/>
</dbReference>
<keyword evidence="2" id="KW-0175">Coiled coil</keyword>
<evidence type="ECO:0000259" key="3">
    <source>
        <dbReference type="PROSITE" id="PS50894"/>
    </source>
</evidence>
<sequence>MDTSKYEELFISESEEYIEQISAALLQLERNASDTESVNVIFRAMHTLKGMAASMGYVEISQVAHGLEDVMDAIRNKKLSLSNELIDLLLKGNDYLDAMVHKKNIDKNVFGSFRNVLESIKVGTSTFEKSEKKEESLPEKRQTGDYSSALEIIFTDDVMLKSARAFLVVKT</sequence>
<dbReference type="InterPro" id="IPR008207">
    <property type="entry name" value="Sig_transdc_His_kin_Hpt_dom"/>
</dbReference>
<proteinExistence type="predicted"/>
<dbReference type="InterPro" id="IPR036641">
    <property type="entry name" value="HPT_dom_sf"/>
</dbReference>